<gene>
    <name evidence="1" type="ORF">C1SCF055_LOCUS31913</name>
</gene>
<accession>A0A9P1DCT7</accession>
<dbReference type="EMBL" id="CAMXCT030003788">
    <property type="protein sequence ID" value="CAL4793570.1"/>
    <property type="molecule type" value="Genomic_DNA"/>
</dbReference>
<organism evidence="1">
    <name type="scientific">Cladocopium goreaui</name>
    <dbReference type="NCBI Taxonomy" id="2562237"/>
    <lineage>
        <taxon>Eukaryota</taxon>
        <taxon>Sar</taxon>
        <taxon>Alveolata</taxon>
        <taxon>Dinophyceae</taxon>
        <taxon>Suessiales</taxon>
        <taxon>Symbiodiniaceae</taxon>
        <taxon>Cladocopium</taxon>
    </lineage>
</organism>
<evidence type="ECO:0000313" key="3">
    <source>
        <dbReference type="EMBL" id="CAL4793570.1"/>
    </source>
</evidence>
<comment type="caution">
    <text evidence="1">The sequence shown here is derived from an EMBL/GenBank/DDBJ whole genome shotgun (WGS) entry which is preliminary data.</text>
</comment>
<evidence type="ECO:0000313" key="4">
    <source>
        <dbReference type="Proteomes" id="UP001152797"/>
    </source>
</evidence>
<keyword evidence="4" id="KW-1185">Reference proteome</keyword>
<dbReference type="EMBL" id="CAMXCT010003788">
    <property type="protein sequence ID" value="CAI4006258.1"/>
    <property type="molecule type" value="Genomic_DNA"/>
</dbReference>
<dbReference type="OrthoDB" id="418347at2759"/>
<proteinExistence type="predicted"/>
<reference evidence="1" key="1">
    <citation type="submission" date="2022-10" db="EMBL/GenBank/DDBJ databases">
        <authorList>
            <person name="Chen Y."/>
            <person name="Dougan E. K."/>
            <person name="Chan C."/>
            <person name="Rhodes N."/>
            <person name="Thang M."/>
        </authorList>
    </citation>
    <scope>NUCLEOTIDE SEQUENCE</scope>
</reference>
<protein>
    <submittedName>
        <fullName evidence="3">Sodium/hydrogen exchanger 3</fullName>
    </submittedName>
</protein>
<reference evidence="2" key="2">
    <citation type="submission" date="2024-04" db="EMBL/GenBank/DDBJ databases">
        <authorList>
            <person name="Chen Y."/>
            <person name="Shah S."/>
            <person name="Dougan E. K."/>
            <person name="Thang M."/>
            <person name="Chan C."/>
        </authorList>
    </citation>
    <scope>NUCLEOTIDE SEQUENCE [LARGE SCALE GENOMIC DNA]</scope>
</reference>
<dbReference type="AlphaFoldDB" id="A0A9P1DCT7"/>
<sequence>MDHAAQHVFLQRILFMFEILKRKAGRCQSLKIPLATWQFEADLTCLVCHVLEEMRNHRTPDNQLVFTDSVLVSVMKGFIDGDYHDELKPMVDIMDPAFKPQDLSIWTENLPTIANQGTNSTDQLVATDKIIDSMAANTAKLQFEADSLSIARDAAQLARLYGEVCKSSRALRLMKVHHLRQENQIGSSLVAAHMEKACKFIAGPVAELTSEAFKDMNNLDSSLSYETLQFASAINNANGALVVWVDFMKLGCLTTKDLNNCVDIAKKALSAIPERGVCLALAPQILSEKRSGLREEWRRVEDKCDARHLASESFNVRALSDVQECAQLLCGPHMPTLLLQSLLNGCNLGQRVGVLNLTPYDSDLEVVCMKWALQDPSRTFQVLSLSTDLTVVDHCKKICGMMLFEDWKNHGKIMGDVRKYDPSCQSTTGEIDLDSFPLKLAKLSVDQSKTGWQKYKVALPNEVRGLHLTDPINAPAWKALVTDFDRKFCGNMVHDDVSSAIVPHEPEEESPAPWTCEPTAIESLLDQYHIENKVAHQDVMLDPNEFQLAHGKSSFLKPDKVAKLCRENSGTGPAICPGEVCLINQEREHHRNHRQPEVQVVLSDLS</sequence>
<dbReference type="Proteomes" id="UP001152797">
    <property type="component" value="Unassembled WGS sequence"/>
</dbReference>
<evidence type="ECO:0000313" key="2">
    <source>
        <dbReference type="EMBL" id="CAL1159633.1"/>
    </source>
</evidence>
<name>A0A9P1DCT7_9DINO</name>
<dbReference type="EMBL" id="CAMXCT020003788">
    <property type="protein sequence ID" value="CAL1159633.1"/>
    <property type="molecule type" value="Genomic_DNA"/>
</dbReference>
<evidence type="ECO:0000313" key="1">
    <source>
        <dbReference type="EMBL" id="CAI4006258.1"/>
    </source>
</evidence>